<dbReference type="EMBL" id="OMOH01000009">
    <property type="protein sequence ID" value="SPF69137.1"/>
    <property type="molecule type" value="Genomic_DNA"/>
</dbReference>
<organism evidence="4 5">
    <name type="scientific">Propionibacterium ruminifibrarum</name>
    <dbReference type="NCBI Taxonomy" id="1962131"/>
    <lineage>
        <taxon>Bacteria</taxon>
        <taxon>Bacillati</taxon>
        <taxon>Actinomycetota</taxon>
        <taxon>Actinomycetes</taxon>
        <taxon>Propionibacteriales</taxon>
        <taxon>Propionibacteriaceae</taxon>
        <taxon>Propionibacterium</taxon>
    </lineage>
</organism>
<evidence type="ECO:0000256" key="1">
    <source>
        <dbReference type="ARBA" id="ARBA00023125"/>
    </source>
</evidence>
<dbReference type="Pfam" id="PF01381">
    <property type="entry name" value="HTH_3"/>
    <property type="match status" value="1"/>
</dbReference>
<dbReference type="SMART" id="SM00530">
    <property type="entry name" value="HTH_XRE"/>
    <property type="match status" value="1"/>
</dbReference>
<feature type="transmembrane region" description="Helical" evidence="2">
    <location>
        <begin position="88"/>
        <end position="111"/>
    </location>
</feature>
<keyword evidence="2" id="KW-0812">Transmembrane</keyword>
<keyword evidence="2" id="KW-1133">Transmembrane helix</keyword>
<dbReference type="GO" id="GO:0003677">
    <property type="term" value="F:DNA binding"/>
    <property type="evidence" value="ECO:0007669"/>
    <property type="project" value="UniProtKB-KW"/>
</dbReference>
<feature type="domain" description="HTH cro/C1-type" evidence="3">
    <location>
        <begin position="7"/>
        <end position="61"/>
    </location>
</feature>
<gene>
    <name evidence="4" type="ORF">PROPJV5_2098</name>
</gene>
<dbReference type="PROSITE" id="PS50943">
    <property type="entry name" value="HTH_CROC1"/>
    <property type="match status" value="1"/>
</dbReference>
<keyword evidence="1" id="KW-0238">DNA-binding</keyword>
<dbReference type="PANTHER" id="PTHR46558:SF13">
    <property type="entry name" value="HTH-TYPE TRANSCRIPTIONAL REGULATOR IMMR"/>
    <property type="match status" value="1"/>
</dbReference>
<evidence type="ECO:0000313" key="4">
    <source>
        <dbReference type="EMBL" id="SPF69137.1"/>
    </source>
</evidence>
<dbReference type="OrthoDB" id="3623330at2"/>
<proteinExistence type="predicted"/>
<accession>A0A375I2P2</accession>
<feature type="transmembrane region" description="Helical" evidence="2">
    <location>
        <begin position="204"/>
        <end position="224"/>
    </location>
</feature>
<feature type="transmembrane region" description="Helical" evidence="2">
    <location>
        <begin position="236"/>
        <end position="255"/>
    </location>
</feature>
<feature type="transmembrane region" description="Helical" evidence="2">
    <location>
        <begin position="171"/>
        <end position="192"/>
    </location>
</feature>
<keyword evidence="2" id="KW-0472">Membrane</keyword>
<sequence>MTPGEKIQRLRKQQGLSQEALAERITVTRQTISKWELNQSSPDLFFIAQLSDIFNVSSDYLIKDDMVEPDELPVMKRSYRLSERSRRILLVSFSAAALTAMCVCLICDYFTADGLSWSLTAAVSIVAGWLVLLPSLTARSRPVVKTLLMASIIPIPLLALLSLLLAEPVVLTLGACVSLVSIAALWAVYGIFRRFWPNWYRAAGFSLLVMIPVPVAITHLAAAFLQQGTRDLSSDVFNSAITLVLALSCFGLDFVRHRGKDDAVDPA</sequence>
<dbReference type="CDD" id="cd00093">
    <property type="entry name" value="HTH_XRE"/>
    <property type="match status" value="1"/>
</dbReference>
<name>A0A375I2P2_9ACTN</name>
<evidence type="ECO:0000313" key="5">
    <source>
        <dbReference type="Proteomes" id="UP000265962"/>
    </source>
</evidence>
<protein>
    <submittedName>
        <fullName evidence="4">Cro/C1-type HTH domain profile</fullName>
    </submittedName>
</protein>
<evidence type="ECO:0000256" key="2">
    <source>
        <dbReference type="SAM" id="Phobius"/>
    </source>
</evidence>
<evidence type="ECO:0000259" key="3">
    <source>
        <dbReference type="PROSITE" id="PS50943"/>
    </source>
</evidence>
<dbReference type="AlphaFoldDB" id="A0A375I2P2"/>
<dbReference type="InterPro" id="IPR010982">
    <property type="entry name" value="Lambda_DNA-bd_dom_sf"/>
</dbReference>
<dbReference type="SUPFAM" id="SSF47413">
    <property type="entry name" value="lambda repressor-like DNA-binding domains"/>
    <property type="match status" value="1"/>
</dbReference>
<reference evidence="5" key="1">
    <citation type="submission" date="2018-02" db="EMBL/GenBank/DDBJ databases">
        <authorList>
            <person name="Hornung B."/>
        </authorList>
    </citation>
    <scope>NUCLEOTIDE SEQUENCE [LARGE SCALE GENOMIC DNA]</scope>
</reference>
<dbReference type="Gene3D" id="1.10.260.40">
    <property type="entry name" value="lambda repressor-like DNA-binding domains"/>
    <property type="match status" value="1"/>
</dbReference>
<dbReference type="InterPro" id="IPR001387">
    <property type="entry name" value="Cro/C1-type_HTH"/>
</dbReference>
<feature type="transmembrane region" description="Helical" evidence="2">
    <location>
        <begin position="147"/>
        <end position="165"/>
    </location>
</feature>
<feature type="transmembrane region" description="Helical" evidence="2">
    <location>
        <begin position="117"/>
        <end position="135"/>
    </location>
</feature>
<dbReference type="PANTHER" id="PTHR46558">
    <property type="entry name" value="TRACRIPTIONAL REGULATORY PROTEIN-RELATED-RELATED"/>
    <property type="match status" value="1"/>
</dbReference>
<dbReference type="Proteomes" id="UP000265962">
    <property type="component" value="Unassembled WGS sequence"/>
</dbReference>
<keyword evidence="5" id="KW-1185">Reference proteome</keyword>